<dbReference type="Proteomes" id="UP000001025">
    <property type="component" value="Chromosome"/>
</dbReference>
<gene>
    <name evidence="1" type="ordered locus">RB11521</name>
</gene>
<keyword evidence="2" id="KW-1185">Reference proteome</keyword>
<dbReference type="InParanoid" id="Q7UE76"/>
<dbReference type="AlphaFoldDB" id="Q7UE76"/>
<organism evidence="1 2">
    <name type="scientific">Rhodopirellula baltica (strain DSM 10527 / NCIMB 13988 / SH1)</name>
    <dbReference type="NCBI Taxonomy" id="243090"/>
    <lineage>
        <taxon>Bacteria</taxon>
        <taxon>Pseudomonadati</taxon>
        <taxon>Planctomycetota</taxon>
        <taxon>Planctomycetia</taxon>
        <taxon>Pirellulales</taxon>
        <taxon>Pirellulaceae</taxon>
        <taxon>Rhodopirellula</taxon>
    </lineage>
</organism>
<proteinExistence type="predicted"/>
<dbReference type="KEGG" id="rba:RB11521"/>
<evidence type="ECO:0000313" key="2">
    <source>
        <dbReference type="Proteomes" id="UP000001025"/>
    </source>
</evidence>
<name>Q7UE76_RHOBA</name>
<dbReference type="EnsemblBacteria" id="CAD79172">
    <property type="protein sequence ID" value="CAD79172"/>
    <property type="gene ID" value="RB11521"/>
</dbReference>
<dbReference type="HOGENOM" id="CLU_3366948_0_0_0"/>
<sequence length="35" mass="3929">MKIVFTSNLLHTSQHHAGLCRLAPPVFDLSEGMYN</sequence>
<reference evidence="1 2" key="1">
    <citation type="journal article" date="2003" name="Proc. Natl. Acad. Sci. U.S.A.">
        <title>Complete genome sequence of the marine planctomycete Pirellula sp. strain 1.</title>
        <authorList>
            <person name="Gloeckner F.O."/>
            <person name="Kube M."/>
            <person name="Bauer M."/>
            <person name="Teeling H."/>
            <person name="Lombardot T."/>
            <person name="Ludwig W."/>
            <person name="Gade D."/>
            <person name="Beck A."/>
            <person name="Borzym K."/>
            <person name="Heitmann K."/>
            <person name="Rabus R."/>
            <person name="Schlesner H."/>
            <person name="Amann R."/>
            <person name="Reinhardt R."/>
        </authorList>
    </citation>
    <scope>NUCLEOTIDE SEQUENCE [LARGE SCALE GENOMIC DNA]</scope>
    <source>
        <strain evidence="2">DSM 10527 / NCIMB 13988 / SH1</strain>
    </source>
</reference>
<evidence type="ECO:0000313" key="1">
    <source>
        <dbReference type="EMBL" id="CAD79172.1"/>
    </source>
</evidence>
<accession>Q7UE76</accession>
<dbReference type="EMBL" id="BX294153">
    <property type="protein sequence ID" value="CAD79172.1"/>
    <property type="molecule type" value="Genomic_DNA"/>
</dbReference>
<protein>
    <submittedName>
        <fullName evidence="1">Uncharacterized protein</fullName>
    </submittedName>
</protein>